<keyword evidence="3 5" id="KW-0687">Ribonucleoprotein</keyword>
<dbReference type="EMBL" id="CP031165">
    <property type="protein sequence ID" value="AXV09117.1"/>
    <property type="molecule type" value="Genomic_DNA"/>
</dbReference>
<evidence type="ECO:0000313" key="8">
    <source>
        <dbReference type="EMBL" id="AXV09117.1"/>
    </source>
</evidence>
<feature type="compositionally biased region" description="Basic residues" evidence="7">
    <location>
        <begin position="139"/>
        <end position="153"/>
    </location>
</feature>
<dbReference type="InterPro" id="IPR020574">
    <property type="entry name" value="Ribosomal_uS9_CS"/>
</dbReference>
<evidence type="ECO:0000313" key="9">
    <source>
        <dbReference type="Proteomes" id="UP000264006"/>
    </source>
</evidence>
<dbReference type="GO" id="GO:0003723">
    <property type="term" value="F:RNA binding"/>
    <property type="evidence" value="ECO:0007669"/>
    <property type="project" value="TreeGrafter"/>
</dbReference>
<dbReference type="SUPFAM" id="SSF54211">
    <property type="entry name" value="Ribosomal protein S5 domain 2-like"/>
    <property type="match status" value="1"/>
</dbReference>
<evidence type="ECO:0000256" key="5">
    <source>
        <dbReference type="HAMAP-Rule" id="MF_00532"/>
    </source>
</evidence>
<dbReference type="PROSITE" id="PS00360">
    <property type="entry name" value="RIBOSOMAL_S9"/>
    <property type="match status" value="1"/>
</dbReference>
<dbReference type="OrthoDB" id="9803965at2"/>
<evidence type="ECO:0000256" key="4">
    <source>
        <dbReference type="ARBA" id="ARBA00035259"/>
    </source>
</evidence>
<dbReference type="InterPro" id="IPR000754">
    <property type="entry name" value="Ribosomal_uS9"/>
</dbReference>
<dbReference type="Gene3D" id="3.30.230.10">
    <property type="match status" value="1"/>
</dbReference>
<evidence type="ECO:0000256" key="6">
    <source>
        <dbReference type="RuleBase" id="RU003815"/>
    </source>
</evidence>
<organism evidence="8 9">
    <name type="scientific">Euzebya pacifica</name>
    <dbReference type="NCBI Taxonomy" id="1608957"/>
    <lineage>
        <taxon>Bacteria</taxon>
        <taxon>Bacillati</taxon>
        <taxon>Actinomycetota</taxon>
        <taxon>Nitriliruptoria</taxon>
        <taxon>Euzebyales</taxon>
    </lineage>
</organism>
<dbReference type="HAMAP" id="MF_00532_B">
    <property type="entry name" value="Ribosomal_uS9_B"/>
    <property type="match status" value="1"/>
</dbReference>
<feature type="compositionally biased region" description="Basic and acidic residues" evidence="7">
    <location>
        <begin position="127"/>
        <end position="138"/>
    </location>
</feature>
<name>A0A346Y3S0_9ACTN</name>
<protein>
    <recommendedName>
        <fullName evidence="4 5">Small ribosomal subunit protein uS9</fullName>
    </recommendedName>
</protein>
<dbReference type="KEGG" id="euz:DVS28_a4452"/>
<accession>A0A346Y3S0</accession>
<evidence type="ECO:0000256" key="1">
    <source>
        <dbReference type="ARBA" id="ARBA00005251"/>
    </source>
</evidence>
<evidence type="ECO:0000256" key="3">
    <source>
        <dbReference type="ARBA" id="ARBA00023274"/>
    </source>
</evidence>
<dbReference type="GO" id="GO:0006412">
    <property type="term" value="P:translation"/>
    <property type="evidence" value="ECO:0007669"/>
    <property type="project" value="UniProtKB-UniRule"/>
</dbReference>
<proteinExistence type="inferred from homology"/>
<dbReference type="GO" id="GO:0015935">
    <property type="term" value="C:small ribosomal subunit"/>
    <property type="evidence" value="ECO:0007669"/>
    <property type="project" value="UniProtKB-ARBA"/>
</dbReference>
<dbReference type="FunFam" id="3.30.230.10:FF:000001">
    <property type="entry name" value="30S ribosomal protein S9"/>
    <property type="match status" value="1"/>
</dbReference>
<keyword evidence="9" id="KW-1185">Reference proteome</keyword>
<evidence type="ECO:0000256" key="2">
    <source>
        <dbReference type="ARBA" id="ARBA00022980"/>
    </source>
</evidence>
<evidence type="ECO:0000256" key="7">
    <source>
        <dbReference type="SAM" id="MobiDB-lite"/>
    </source>
</evidence>
<dbReference type="InterPro" id="IPR014721">
    <property type="entry name" value="Ribsml_uS5_D2-typ_fold_subgr"/>
</dbReference>
<dbReference type="GO" id="GO:0005737">
    <property type="term" value="C:cytoplasm"/>
    <property type="evidence" value="ECO:0007669"/>
    <property type="project" value="UniProtKB-ARBA"/>
</dbReference>
<reference evidence="8 9" key="1">
    <citation type="submission" date="2018-09" db="EMBL/GenBank/DDBJ databases">
        <title>Complete genome sequence of Euzebya sp. DY32-46 isolated from seawater of Pacific Ocean.</title>
        <authorList>
            <person name="Xu L."/>
            <person name="Wu Y.-H."/>
            <person name="Xu X.-W."/>
        </authorList>
    </citation>
    <scope>NUCLEOTIDE SEQUENCE [LARGE SCALE GENOMIC DNA]</scope>
    <source>
        <strain evidence="8 9">DY32-46</strain>
    </source>
</reference>
<dbReference type="Proteomes" id="UP000264006">
    <property type="component" value="Chromosome"/>
</dbReference>
<comment type="similarity">
    <text evidence="1 5 6">Belongs to the universal ribosomal protein uS9 family.</text>
</comment>
<keyword evidence="2 5" id="KW-0689">Ribosomal protein</keyword>
<gene>
    <name evidence="5" type="primary">rpsI</name>
    <name evidence="8" type="ORF">DVS28_a4452</name>
</gene>
<dbReference type="PANTHER" id="PTHR21569">
    <property type="entry name" value="RIBOSOMAL PROTEIN S9"/>
    <property type="match status" value="1"/>
</dbReference>
<feature type="region of interest" description="Disordered" evidence="7">
    <location>
        <begin position="121"/>
        <end position="153"/>
    </location>
</feature>
<dbReference type="RefSeq" id="WP_114593357.1">
    <property type="nucleotide sequence ID" value="NZ_CAXIBR010000021.1"/>
</dbReference>
<sequence length="153" mass="17003">MSSLESLENFQPVADDASVAAAPTGRTREIFTGRRKRSVARVRLTRGTGQFTINGRTIEDYFPTDVLRMTINEPFAATESLGEWDVIARIHGGGISGQAGALRHGIARALEAAEPSWRPPLKKAGLLRRDDRQVERKKYGLKKARKAPQYSKR</sequence>
<dbReference type="GO" id="GO:0003735">
    <property type="term" value="F:structural constituent of ribosome"/>
    <property type="evidence" value="ECO:0007669"/>
    <property type="project" value="InterPro"/>
</dbReference>
<dbReference type="AlphaFoldDB" id="A0A346Y3S0"/>
<dbReference type="InterPro" id="IPR020568">
    <property type="entry name" value="Ribosomal_Su5_D2-typ_SF"/>
</dbReference>
<dbReference type="InterPro" id="IPR023035">
    <property type="entry name" value="Ribosomal_uS9_bac/plastid"/>
</dbReference>
<dbReference type="NCBIfam" id="NF001099">
    <property type="entry name" value="PRK00132.1"/>
    <property type="match status" value="1"/>
</dbReference>
<dbReference type="PANTHER" id="PTHR21569:SF1">
    <property type="entry name" value="SMALL RIBOSOMAL SUBUNIT PROTEIN US9M"/>
    <property type="match status" value="1"/>
</dbReference>
<dbReference type="Pfam" id="PF00380">
    <property type="entry name" value="Ribosomal_S9"/>
    <property type="match status" value="1"/>
</dbReference>